<feature type="compositionally biased region" description="Low complexity" evidence="20">
    <location>
        <begin position="840"/>
        <end position="850"/>
    </location>
</feature>
<dbReference type="InterPro" id="IPR001460">
    <property type="entry name" value="PCN-bd_Tpept"/>
</dbReference>
<dbReference type="Pfam" id="PF00912">
    <property type="entry name" value="Transgly"/>
    <property type="match status" value="1"/>
</dbReference>
<dbReference type="STRING" id="574375.AZF08_15830"/>
<protein>
    <recommendedName>
        <fullName evidence="6">Penicillin-binding protein 1A</fullName>
        <ecNumber evidence="17">2.4.99.28</ecNumber>
        <ecNumber evidence="5">3.4.16.4</ecNumber>
    </recommendedName>
</protein>
<dbReference type="SUPFAM" id="SSF56601">
    <property type="entry name" value="beta-lactamase/transpeptidase-like"/>
    <property type="match status" value="1"/>
</dbReference>
<evidence type="ECO:0000256" key="18">
    <source>
        <dbReference type="ARBA" id="ARBA00049902"/>
    </source>
</evidence>
<dbReference type="eggNOG" id="COG0744">
    <property type="taxonomic scope" value="Bacteria"/>
</dbReference>
<gene>
    <name evidence="24" type="ORF">BAGA_04675</name>
</gene>
<evidence type="ECO:0000256" key="20">
    <source>
        <dbReference type="SAM" id="MobiDB-lite"/>
    </source>
</evidence>
<evidence type="ECO:0000256" key="3">
    <source>
        <dbReference type="ARBA" id="ARBA00007090"/>
    </source>
</evidence>
<dbReference type="Pfam" id="PF00905">
    <property type="entry name" value="Transpeptidase"/>
    <property type="match status" value="1"/>
</dbReference>
<evidence type="ECO:0000313" key="25">
    <source>
        <dbReference type="Proteomes" id="UP000027778"/>
    </source>
</evidence>
<dbReference type="InterPro" id="IPR001264">
    <property type="entry name" value="Glyco_trans_51"/>
</dbReference>
<dbReference type="GO" id="GO:0009252">
    <property type="term" value="P:peptidoglycan biosynthetic process"/>
    <property type="evidence" value="ECO:0007669"/>
    <property type="project" value="UniProtKB-KW"/>
</dbReference>
<dbReference type="InterPro" id="IPR012338">
    <property type="entry name" value="Beta-lactam/transpept-like"/>
</dbReference>
<feature type="region of interest" description="Disordered" evidence="20">
    <location>
        <begin position="641"/>
        <end position="850"/>
    </location>
</feature>
<keyword evidence="11" id="KW-0378">Hydrolase</keyword>
<keyword evidence="21" id="KW-0472">Membrane</keyword>
<dbReference type="GO" id="GO:0008658">
    <property type="term" value="F:penicillin binding"/>
    <property type="evidence" value="ECO:0007669"/>
    <property type="project" value="InterPro"/>
</dbReference>
<dbReference type="FunFam" id="3.40.710.10:FF:000020">
    <property type="entry name" value="Penicillin-binding protein 1A"/>
    <property type="match status" value="1"/>
</dbReference>
<feature type="domain" description="Penicillin-binding protein transpeptidase" evidence="22">
    <location>
        <begin position="351"/>
        <end position="636"/>
    </location>
</feature>
<organism evidence="24 25">
    <name type="scientific">Bacillus gaemokensis</name>
    <dbReference type="NCBI Taxonomy" id="574375"/>
    <lineage>
        <taxon>Bacteria</taxon>
        <taxon>Bacillati</taxon>
        <taxon>Bacillota</taxon>
        <taxon>Bacilli</taxon>
        <taxon>Bacillales</taxon>
        <taxon>Bacillaceae</taxon>
        <taxon>Bacillus</taxon>
        <taxon>Bacillus cereus group</taxon>
    </lineage>
</organism>
<keyword evidence="25" id="KW-1185">Reference proteome</keyword>
<feature type="compositionally biased region" description="Basic and acidic residues" evidence="20">
    <location>
        <begin position="1"/>
        <end position="13"/>
    </location>
</feature>
<dbReference type="GO" id="GO:0008955">
    <property type="term" value="F:peptidoglycan glycosyltransferase activity"/>
    <property type="evidence" value="ECO:0007669"/>
    <property type="project" value="UniProtKB-EC"/>
</dbReference>
<comment type="pathway">
    <text evidence="19">Glycan biosynthesis.</text>
</comment>
<dbReference type="InterPro" id="IPR050396">
    <property type="entry name" value="Glycosyltr_51/Transpeptidase"/>
</dbReference>
<keyword evidence="14" id="KW-0511">Multifunctional enzyme</keyword>
<feature type="compositionally biased region" description="Low complexity" evidence="20">
    <location>
        <begin position="722"/>
        <end position="764"/>
    </location>
</feature>
<evidence type="ECO:0000256" key="7">
    <source>
        <dbReference type="ARBA" id="ARBA00022645"/>
    </source>
</evidence>
<keyword evidence="15" id="KW-0961">Cell wall biogenesis/degradation</keyword>
<evidence type="ECO:0000256" key="21">
    <source>
        <dbReference type="SAM" id="Phobius"/>
    </source>
</evidence>
<evidence type="ECO:0000313" key="24">
    <source>
        <dbReference type="EMBL" id="KEK24011.1"/>
    </source>
</evidence>
<evidence type="ECO:0000256" key="12">
    <source>
        <dbReference type="ARBA" id="ARBA00022960"/>
    </source>
</evidence>
<evidence type="ECO:0000256" key="11">
    <source>
        <dbReference type="ARBA" id="ARBA00022801"/>
    </source>
</evidence>
<keyword evidence="9" id="KW-0328">Glycosyltransferase</keyword>
<evidence type="ECO:0000256" key="6">
    <source>
        <dbReference type="ARBA" id="ARBA00018638"/>
    </source>
</evidence>
<dbReference type="PANTHER" id="PTHR32282:SF29">
    <property type="entry name" value="PENICILLIN-BINDING PROTEIN 1A"/>
    <property type="match status" value="1"/>
</dbReference>
<evidence type="ECO:0000256" key="17">
    <source>
        <dbReference type="ARBA" id="ARBA00044770"/>
    </source>
</evidence>
<dbReference type="EC" id="3.4.16.4" evidence="5"/>
<evidence type="ECO:0000259" key="23">
    <source>
        <dbReference type="Pfam" id="PF00912"/>
    </source>
</evidence>
<dbReference type="GO" id="GO:0009002">
    <property type="term" value="F:serine-type D-Ala-D-Ala carboxypeptidase activity"/>
    <property type="evidence" value="ECO:0007669"/>
    <property type="project" value="UniProtKB-EC"/>
</dbReference>
<dbReference type="SUPFAM" id="SSF53955">
    <property type="entry name" value="Lysozyme-like"/>
    <property type="match status" value="1"/>
</dbReference>
<keyword evidence="12" id="KW-0133">Cell shape</keyword>
<comment type="caution">
    <text evidence="24">The sequence shown here is derived from an EMBL/GenBank/DDBJ whole genome shotgun (WGS) entry which is preliminary data.</text>
</comment>
<dbReference type="FunFam" id="1.10.3810.10:FF:000001">
    <property type="entry name" value="Penicillin-binding protein 1A"/>
    <property type="match status" value="1"/>
</dbReference>
<evidence type="ECO:0000256" key="13">
    <source>
        <dbReference type="ARBA" id="ARBA00022984"/>
    </source>
</evidence>
<dbReference type="GO" id="GO:0071555">
    <property type="term" value="P:cell wall organization"/>
    <property type="evidence" value="ECO:0007669"/>
    <property type="project" value="UniProtKB-KW"/>
</dbReference>
<dbReference type="NCBIfam" id="TIGR02074">
    <property type="entry name" value="PBP_1a_fam"/>
    <property type="match status" value="1"/>
</dbReference>
<evidence type="ECO:0000256" key="19">
    <source>
        <dbReference type="ARBA" id="ARBA00060592"/>
    </source>
</evidence>
<dbReference type="RefSeq" id="WP_033674870.1">
    <property type="nucleotide sequence ID" value="NZ_JOTM01000010.1"/>
</dbReference>
<dbReference type="AlphaFoldDB" id="A0A073KBX0"/>
<comment type="catalytic activity">
    <reaction evidence="18">
        <text>[GlcNAc-(1-&gt;4)-Mur2Ac(oyl-L-Ala-gamma-D-Glu-L-Lys-D-Ala-D-Ala)](n)-di-trans,octa-cis-undecaprenyl diphosphate + beta-D-GlcNAc-(1-&gt;4)-Mur2Ac(oyl-L-Ala-gamma-D-Glu-L-Lys-D-Ala-D-Ala)-di-trans,octa-cis-undecaprenyl diphosphate = [GlcNAc-(1-&gt;4)-Mur2Ac(oyl-L-Ala-gamma-D-Glu-L-Lys-D-Ala-D-Ala)](n+1)-di-trans,octa-cis-undecaprenyl diphosphate + di-trans,octa-cis-undecaprenyl diphosphate + H(+)</text>
        <dbReference type="Rhea" id="RHEA:23708"/>
        <dbReference type="Rhea" id="RHEA-COMP:9602"/>
        <dbReference type="Rhea" id="RHEA-COMP:9603"/>
        <dbReference type="ChEBI" id="CHEBI:15378"/>
        <dbReference type="ChEBI" id="CHEBI:58405"/>
        <dbReference type="ChEBI" id="CHEBI:60033"/>
        <dbReference type="ChEBI" id="CHEBI:78435"/>
        <dbReference type="EC" id="2.4.99.28"/>
    </reaction>
</comment>
<evidence type="ECO:0000256" key="2">
    <source>
        <dbReference type="ARBA" id="ARBA00004752"/>
    </source>
</evidence>
<evidence type="ECO:0000256" key="15">
    <source>
        <dbReference type="ARBA" id="ARBA00023316"/>
    </source>
</evidence>
<dbReference type="InterPro" id="IPR036950">
    <property type="entry name" value="PBP_transglycosylase"/>
</dbReference>
<dbReference type="InterPro" id="IPR023346">
    <property type="entry name" value="Lysozyme-like_dom_sf"/>
</dbReference>
<keyword evidence="21" id="KW-1133">Transmembrane helix</keyword>
<evidence type="ECO:0000259" key="22">
    <source>
        <dbReference type="Pfam" id="PF00905"/>
    </source>
</evidence>
<comment type="similarity">
    <text evidence="3">In the C-terminal section; belongs to the transpeptidase family.</text>
</comment>
<evidence type="ECO:0000256" key="4">
    <source>
        <dbReference type="ARBA" id="ARBA00007739"/>
    </source>
</evidence>
<comment type="catalytic activity">
    <reaction evidence="16">
        <text>Preferential cleavage: (Ac)2-L-Lys-D-Ala-|-D-Ala. Also transpeptidation of peptidyl-alanyl moieties that are N-acyl substituents of D-alanine.</text>
        <dbReference type="EC" id="3.4.16.4"/>
    </reaction>
</comment>
<dbReference type="EMBL" id="JOTM01000010">
    <property type="protein sequence ID" value="KEK24011.1"/>
    <property type="molecule type" value="Genomic_DNA"/>
</dbReference>
<evidence type="ECO:0000256" key="9">
    <source>
        <dbReference type="ARBA" id="ARBA00022676"/>
    </source>
</evidence>
<feature type="transmembrane region" description="Helical" evidence="21">
    <location>
        <begin position="37"/>
        <end position="60"/>
    </location>
</feature>
<sequence length="850" mass="92742">MSENYRSREERRQVQKKKQPSANKEKTKGKTSIFRKFLIGCLILGIVTLVAGVTTFFIMIKDAPKLEKAKLVNPLSAKIYDKDKKLVYEYGKEKRTNITYDQVPKLVESAFLATEDARFYDHSGVDFKGTGRAVLVSLTGNYGSQGGSTITQQVIKNYFLSMDKTPKRKAQEIFLAYKLEQQYSKHEILEMYLNKINLGNRSYGIATAAENYYGKELKDLTLPEAAMLAGLPKGPSIYDPTKPQNVERATERRNVVLHLMNRHGYISKKEMEEASKVSVKEGLRPPKEVTEMPYPAFIDAVVKEVEKELPDANVGSDGLSIYTTLDPKAQQYADDLLNKNIISYPNDKFQGAFTFMDTKTGEIRAIGSGRGENKATFKGRNMAIELDRSAGSTMKPIFDYGPAIEYLKWPTYHQLDDSPFKYSTGQEVRNADREYKGSITMRDALKMSRNIPAIKTAKEVGLSKAQSFAEGLGIKFGKEVPESTAIGTNEASPTEIAGAYAAFGNDGKYTKPHFVKKVVYPDGKSKSFEPKSKRVMEDYTAYMVTDMLRSVVSSGTGTAANVGSLDVAGKTGTTNYSAADVAKYGIPASASRDSWFAGYTPQYTMAVWTGYMKNGPEDYISSKNTKIAQQIFKEMMSQFGSDTSHFKAPSSVIPEGGELRVKGAKRESSPNTNTSNSNSNSGSNSNEQKKNDEQQKQQLEEEQKKQQLEEEKKKQEQEQKQNGENGQGQGNTNPPNSGNENNQGGTNPPNGGNENNQGGTNPPNGGNGNNQGGTNPPNGGNENNQGGTNPPNGGNENNQGGTNPPNGGNENNQGGTNPPSGGNGEGQVSTNPPSVGNGQGETNTNQNGGQ</sequence>
<comment type="similarity">
    <text evidence="4">In the N-terminal section; belongs to the glycosyltransferase 51 family.</text>
</comment>
<comment type="function">
    <text evidence="1">Cell wall formation.</text>
</comment>
<name>A0A073KBX0_9BACI</name>
<evidence type="ECO:0000256" key="8">
    <source>
        <dbReference type="ARBA" id="ARBA00022670"/>
    </source>
</evidence>
<dbReference type="Proteomes" id="UP000027778">
    <property type="component" value="Unassembled WGS sequence"/>
</dbReference>
<feature type="region of interest" description="Disordered" evidence="20">
    <location>
        <begin position="1"/>
        <end position="27"/>
    </location>
</feature>
<dbReference type="PANTHER" id="PTHR32282">
    <property type="entry name" value="BINDING PROTEIN TRANSPEPTIDASE, PUTATIVE-RELATED"/>
    <property type="match status" value="1"/>
</dbReference>
<keyword evidence="13" id="KW-0573">Peptidoglycan synthesis</keyword>
<comment type="pathway">
    <text evidence="2">Cell wall biogenesis; peptidoglycan biosynthesis.</text>
</comment>
<feature type="compositionally biased region" description="Basic and acidic residues" evidence="20">
    <location>
        <begin position="687"/>
        <end position="721"/>
    </location>
</feature>
<feature type="compositionally biased region" description="Low complexity" evidence="20">
    <location>
        <begin position="669"/>
        <end position="686"/>
    </location>
</feature>
<feature type="compositionally biased region" description="Basic and acidic residues" evidence="20">
    <location>
        <begin position="657"/>
        <end position="668"/>
    </location>
</feature>
<keyword evidence="21" id="KW-0812">Transmembrane</keyword>
<dbReference type="Gene3D" id="1.10.3810.10">
    <property type="entry name" value="Biosynthetic peptidoglycan transglycosylase-like"/>
    <property type="match status" value="1"/>
</dbReference>
<evidence type="ECO:0000256" key="10">
    <source>
        <dbReference type="ARBA" id="ARBA00022679"/>
    </source>
</evidence>
<feature type="compositionally biased region" description="Low complexity" evidence="20">
    <location>
        <begin position="772"/>
        <end position="819"/>
    </location>
</feature>
<dbReference type="Gene3D" id="3.40.710.10">
    <property type="entry name" value="DD-peptidase/beta-lactamase superfamily"/>
    <property type="match status" value="1"/>
</dbReference>
<evidence type="ECO:0000256" key="14">
    <source>
        <dbReference type="ARBA" id="ARBA00023268"/>
    </source>
</evidence>
<keyword evidence="8" id="KW-0645">Protease</keyword>
<dbReference type="GO" id="GO:0030288">
    <property type="term" value="C:outer membrane-bounded periplasmic space"/>
    <property type="evidence" value="ECO:0007669"/>
    <property type="project" value="TreeGrafter"/>
</dbReference>
<dbReference type="EC" id="2.4.99.28" evidence="17"/>
<evidence type="ECO:0000256" key="1">
    <source>
        <dbReference type="ARBA" id="ARBA00003921"/>
    </source>
</evidence>
<dbReference type="GO" id="GO:0006508">
    <property type="term" value="P:proteolysis"/>
    <property type="evidence" value="ECO:0007669"/>
    <property type="project" value="UniProtKB-KW"/>
</dbReference>
<accession>A0A073KBX0</accession>
<proteinExistence type="inferred from homology"/>
<evidence type="ECO:0000256" key="16">
    <source>
        <dbReference type="ARBA" id="ARBA00034000"/>
    </source>
</evidence>
<feature type="domain" description="Glycosyl transferase family 51" evidence="23">
    <location>
        <begin position="85"/>
        <end position="260"/>
    </location>
</feature>
<keyword evidence="10" id="KW-0808">Transferase</keyword>
<reference evidence="24 25" key="1">
    <citation type="submission" date="2014-06" db="EMBL/GenBank/DDBJ databases">
        <title>Draft genome sequence of Bacillus gaemokensis JCM 15801 (MCCC 1A00707).</title>
        <authorList>
            <person name="Lai Q."/>
            <person name="Liu Y."/>
            <person name="Shao Z."/>
        </authorList>
    </citation>
    <scope>NUCLEOTIDE SEQUENCE [LARGE SCALE GENOMIC DNA]</scope>
    <source>
        <strain evidence="24 25">JCM 15801</strain>
    </source>
</reference>
<keyword evidence="7" id="KW-0121">Carboxypeptidase</keyword>
<dbReference type="GO" id="GO:0008360">
    <property type="term" value="P:regulation of cell shape"/>
    <property type="evidence" value="ECO:0007669"/>
    <property type="project" value="UniProtKB-KW"/>
</dbReference>
<evidence type="ECO:0000256" key="5">
    <source>
        <dbReference type="ARBA" id="ARBA00012448"/>
    </source>
</evidence>